<name>A0A8D5U8I3_9CREN</name>
<gene>
    <name evidence="1" type="ORF">KN1_28730</name>
</gene>
<dbReference type="AlphaFoldDB" id="A0A8D5U8I3"/>
<proteinExistence type="predicted"/>
<organism evidence="1 2">
    <name type="scientific">Stygiolobus caldivivus</name>
    <dbReference type="NCBI Taxonomy" id="2824673"/>
    <lineage>
        <taxon>Archaea</taxon>
        <taxon>Thermoproteota</taxon>
        <taxon>Thermoprotei</taxon>
        <taxon>Sulfolobales</taxon>
        <taxon>Sulfolobaceae</taxon>
        <taxon>Stygiolobus</taxon>
    </lineage>
</organism>
<dbReference type="Proteomes" id="UP000825123">
    <property type="component" value="Chromosome"/>
</dbReference>
<evidence type="ECO:0000313" key="1">
    <source>
        <dbReference type="EMBL" id="BCU71576.1"/>
    </source>
</evidence>
<dbReference type="KEGG" id="csty:KN1_28730"/>
<evidence type="ECO:0000313" key="2">
    <source>
        <dbReference type="Proteomes" id="UP000825123"/>
    </source>
</evidence>
<dbReference type="EMBL" id="AP024597">
    <property type="protein sequence ID" value="BCU71576.1"/>
    <property type="molecule type" value="Genomic_DNA"/>
</dbReference>
<accession>A0A8D5U8I3</accession>
<reference evidence="1 2" key="1">
    <citation type="submission" date="2021-04" db="EMBL/GenBank/DDBJ databases">
        <title>Complete genome sequence of Stygiolobus sp. KN-1.</title>
        <authorList>
            <person name="Nakamura K."/>
            <person name="Sakai H."/>
            <person name="Kurosawa N."/>
        </authorList>
    </citation>
    <scope>NUCLEOTIDE SEQUENCE [LARGE SCALE GENOMIC DNA]</scope>
    <source>
        <strain evidence="1 2">KN-1</strain>
    </source>
</reference>
<protein>
    <submittedName>
        <fullName evidence="1">Uncharacterized protein</fullName>
    </submittedName>
</protein>
<sequence length="49" mass="5819">MTIILELFQRCVLQVMSIKFKVKEGKEESKVQSKSLYILFWTILVYLHG</sequence>
<keyword evidence="2" id="KW-1185">Reference proteome</keyword>